<dbReference type="InterPro" id="IPR041459">
    <property type="entry name" value="MPTase-PolyVal"/>
</dbReference>
<dbReference type="InterPro" id="IPR013610">
    <property type="entry name" value="ArdC_N"/>
</dbReference>
<dbReference type="Proteomes" id="UP000436822">
    <property type="component" value="Unassembled WGS sequence"/>
</dbReference>
<comment type="caution">
    <text evidence="4">The sequence shown here is derived from an EMBL/GenBank/DDBJ whole genome shotgun (WGS) entry which is preliminary data.</text>
</comment>
<protein>
    <submittedName>
        <fullName evidence="4">Antirestriction protein</fullName>
    </submittedName>
</protein>
<dbReference type="AlphaFoldDB" id="A0A6N6JLB0"/>
<accession>A0A6N6JLB0</accession>
<dbReference type="OrthoDB" id="9792687at2"/>
<keyword evidence="5" id="KW-1185">Reference proteome</keyword>
<evidence type="ECO:0000259" key="2">
    <source>
        <dbReference type="Pfam" id="PF08401"/>
    </source>
</evidence>
<feature type="domain" description="Polyvalent protein metallopeptidase" evidence="3">
    <location>
        <begin position="153"/>
        <end position="279"/>
    </location>
</feature>
<dbReference type="Pfam" id="PF08401">
    <property type="entry name" value="ArdcN"/>
    <property type="match status" value="1"/>
</dbReference>
<dbReference type="GO" id="GO:0003697">
    <property type="term" value="F:single-stranded DNA binding"/>
    <property type="evidence" value="ECO:0007669"/>
    <property type="project" value="InterPro"/>
</dbReference>
<name>A0A6N6JLB0_9RHOB</name>
<reference evidence="4 5" key="1">
    <citation type="submission" date="2019-12" db="EMBL/GenBank/DDBJ databases">
        <title>Litoreibacter badius sp. nov., a novel bacteriochlorophyll a-containing bacterium in the genus Litoreibacter.</title>
        <authorList>
            <person name="Kanamuro M."/>
            <person name="Takabe Y."/>
            <person name="Mori K."/>
            <person name="Takaichi S."/>
            <person name="Hanada S."/>
        </authorList>
    </citation>
    <scope>NUCLEOTIDE SEQUENCE [LARGE SCALE GENOMIC DNA]</scope>
    <source>
        <strain evidence="4 5">K6</strain>
    </source>
</reference>
<dbReference type="Pfam" id="PF18818">
    <property type="entry name" value="MPTase-PolyVal"/>
    <property type="match status" value="1"/>
</dbReference>
<dbReference type="EMBL" id="BLJE01000008">
    <property type="protein sequence ID" value="GFE67111.1"/>
    <property type="molecule type" value="Genomic_DNA"/>
</dbReference>
<organism evidence="4 5">
    <name type="scientific">Litoreibacter roseus</name>
    <dbReference type="NCBI Taxonomy" id="2601869"/>
    <lineage>
        <taxon>Bacteria</taxon>
        <taxon>Pseudomonadati</taxon>
        <taxon>Pseudomonadota</taxon>
        <taxon>Alphaproteobacteria</taxon>
        <taxon>Rhodobacterales</taxon>
        <taxon>Roseobacteraceae</taxon>
        <taxon>Litoreibacter</taxon>
    </lineage>
</organism>
<proteinExistence type="predicted"/>
<keyword evidence="1" id="KW-0472">Membrane</keyword>
<sequence>MAQRPDIYTRITKQIIADLEAGTAPWRKPWSADHLAGRITRPLRHNGIAYRGLNIVLLWAAAVTHGYAASTWMTYRQATELGGQVRKGSKGALVIYADTFRKTETDDAGQERDLTIPFMKGYTVFNVDQIDGLPESFHAIPEAPAEPEMRDAATDAFFAATGADIRHGGTQAYYAVEPDYVQMPPVETFENAEAYYATLGHEVTHWTRHPERLDRSFGRKRWGDAGYAQEELVAELGAAFLAADLGLSPAPRAEHASYIDHWLRGLRHDTRYIFQAAAHAQRAVDYLHALQLQPDDAAA</sequence>
<dbReference type="PIRSF" id="PIRSF037112">
    <property type="entry name" value="Antirestriction_ArdC"/>
    <property type="match status" value="1"/>
</dbReference>
<gene>
    <name evidence="4" type="primary">ardC_2</name>
    <name evidence="4" type="ORF">KIN_41850</name>
</gene>
<evidence type="ECO:0000256" key="1">
    <source>
        <dbReference type="SAM" id="Phobius"/>
    </source>
</evidence>
<feature type="domain" description="N-terminal" evidence="2">
    <location>
        <begin position="6"/>
        <end position="125"/>
    </location>
</feature>
<evidence type="ECO:0000259" key="3">
    <source>
        <dbReference type="Pfam" id="PF18818"/>
    </source>
</evidence>
<evidence type="ECO:0000313" key="4">
    <source>
        <dbReference type="EMBL" id="GFE67111.1"/>
    </source>
</evidence>
<dbReference type="InterPro" id="IPR017113">
    <property type="entry name" value="Antirestriction_ArdC"/>
</dbReference>
<evidence type="ECO:0000313" key="5">
    <source>
        <dbReference type="Proteomes" id="UP000436822"/>
    </source>
</evidence>
<keyword evidence="1" id="KW-0812">Transmembrane</keyword>
<keyword evidence="1" id="KW-1133">Transmembrane helix</keyword>
<dbReference type="RefSeq" id="WP_159810793.1">
    <property type="nucleotide sequence ID" value="NZ_BLJE01000008.1"/>
</dbReference>
<feature type="transmembrane region" description="Helical" evidence="1">
    <location>
        <begin position="48"/>
        <end position="68"/>
    </location>
</feature>